<organism evidence="2 3">
    <name type="scientific">Cutibacterium porci</name>
    <dbReference type="NCBI Taxonomy" id="2605781"/>
    <lineage>
        <taxon>Bacteria</taxon>
        <taxon>Bacillati</taxon>
        <taxon>Actinomycetota</taxon>
        <taxon>Actinomycetes</taxon>
        <taxon>Propionibacteriales</taxon>
        <taxon>Propionibacteriaceae</taxon>
        <taxon>Cutibacterium</taxon>
    </lineage>
</organism>
<comment type="caution">
    <text evidence="2">The sequence shown here is derived from an EMBL/GenBank/DDBJ whole genome shotgun (WGS) entry which is preliminary data.</text>
</comment>
<evidence type="ECO:0000313" key="3">
    <source>
        <dbReference type="Proteomes" id="UP000466104"/>
    </source>
</evidence>
<protein>
    <submittedName>
        <fullName evidence="2">Uncharacterized protein</fullName>
    </submittedName>
</protein>
<feature type="region of interest" description="Disordered" evidence="1">
    <location>
        <begin position="32"/>
        <end position="62"/>
    </location>
</feature>
<proteinExistence type="predicted"/>
<evidence type="ECO:0000256" key="1">
    <source>
        <dbReference type="SAM" id="MobiDB-lite"/>
    </source>
</evidence>
<evidence type="ECO:0000313" key="2">
    <source>
        <dbReference type="EMBL" id="MSS45293.1"/>
    </source>
</evidence>
<name>A0A7K0J5V6_9ACTN</name>
<dbReference type="Proteomes" id="UP000466104">
    <property type="component" value="Unassembled WGS sequence"/>
</dbReference>
<gene>
    <name evidence="2" type="ORF">FYJ43_04375</name>
</gene>
<dbReference type="RefSeq" id="WP_154562406.1">
    <property type="nucleotide sequence ID" value="NZ_VUMG01000002.1"/>
</dbReference>
<keyword evidence="3" id="KW-1185">Reference proteome</keyword>
<dbReference type="AlphaFoldDB" id="A0A7K0J5V6"/>
<sequence length="62" mass="6718">MTDWVRISEPLCVRTVPADTIPKGAKIIDAEAVDRQGRPLPTVPRKPLGGTQPAKPANTEEK</sequence>
<dbReference type="EMBL" id="VUMG01000002">
    <property type="protein sequence ID" value="MSS45293.1"/>
    <property type="molecule type" value="Genomic_DNA"/>
</dbReference>
<accession>A0A7K0J5V6</accession>
<reference evidence="2 3" key="1">
    <citation type="submission" date="2019-08" db="EMBL/GenBank/DDBJ databases">
        <title>In-depth cultivation of the pig gut microbiome towards novel bacterial diversity and tailored functional studies.</title>
        <authorList>
            <person name="Wylensek D."/>
            <person name="Hitch T.C.A."/>
            <person name="Clavel T."/>
        </authorList>
    </citation>
    <scope>NUCLEOTIDE SEQUENCE [LARGE SCALE GENOMIC DNA]</scope>
    <source>
        <strain evidence="2 3">WCA-380-WT-3A</strain>
    </source>
</reference>